<evidence type="ECO:0000313" key="1">
    <source>
        <dbReference type="EMBL" id="BBE19361.1"/>
    </source>
</evidence>
<protein>
    <recommendedName>
        <fullName evidence="3">TonB-dependent receptor</fullName>
    </recommendedName>
</protein>
<dbReference type="InterPro" id="IPR025631">
    <property type="entry name" value="Porin_10"/>
</dbReference>
<name>A0A5K7SCN3_9BACT</name>
<reference evidence="1" key="1">
    <citation type="journal article" date="2020" name="Int. J. Syst. Evol. Microbiol.">
        <title>Aquipluma nitroreducens gen. nov. sp. nov., a novel facultatively anaerobic bacterium isolated from a freshwater lake.</title>
        <authorList>
            <person name="Watanabe M."/>
            <person name="Kojima H."/>
            <person name="Fukui M."/>
        </authorList>
    </citation>
    <scope>NUCLEOTIDE SEQUENCE</scope>
    <source>
        <strain evidence="1">MeG22</strain>
    </source>
</reference>
<sequence>MTFYHVYLPIFQKSISNTFVGNNGGAYISNDFFQRKPNSDFYFARSFDAYWLTPSQINYFNTTTPFSLLDYSQSDSKNTKNETRFNVFLSQNVNKKLNFEFIYNQTKSQGQYLYQSNKFHSIALVSSYNSDKFLSHTNIIFNRLEGQEDGGIEANQPLDLTDKTENFSVRMDDAVNKLQNNTLFTVNEYRVGKMVEADSAENVIKRFIPRVGFIHEFELSGNKRRFTKKDKSEDFFTNNYVNTGLTNDSVRFTRLTNIFQIKFYEAPDRKYTFGKRVYIGHDEITYHTATQLGDLGAHPFPLIGSIFYQISSPLTNFSDNGKLFFSKQANTYIGGGIFREEGKFWQWEADGRIYLTGYRSGQTELNGYVNKPLKIGRDTTSLRIEGSLKTLVPEYYDSYFFSNNFVWKNDFNNINEMTIKSSIRSQQYKTTIGVNYSLIGNYIYNNSQALPAQSKSELLILSAYLNKDFESDHWVLRTQALVQKVNNENVIHLPAFAGFISLNYRTIISKVMHFQIGADTRYNSAFYADAYDPATARFYLQNTQLIGKYPYIDLHANLKLKRTRFFFILMNAGSGFVGNNYFMAPDYPYYRRTFRFGISWSFYD</sequence>
<dbReference type="Proteomes" id="UP001193389">
    <property type="component" value="Chromosome"/>
</dbReference>
<gene>
    <name evidence="1" type="ORF">AQPE_3546</name>
</gene>
<dbReference type="Pfam" id="PF14121">
    <property type="entry name" value="Porin_10"/>
    <property type="match status" value="1"/>
</dbReference>
<dbReference type="AlphaFoldDB" id="A0A5K7SCN3"/>
<organism evidence="1 2">
    <name type="scientific">Aquipluma nitroreducens</name>
    <dbReference type="NCBI Taxonomy" id="2010828"/>
    <lineage>
        <taxon>Bacteria</taxon>
        <taxon>Pseudomonadati</taxon>
        <taxon>Bacteroidota</taxon>
        <taxon>Bacteroidia</taxon>
        <taxon>Marinilabiliales</taxon>
        <taxon>Prolixibacteraceae</taxon>
        <taxon>Aquipluma</taxon>
    </lineage>
</organism>
<evidence type="ECO:0000313" key="2">
    <source>
        <dbReference type="Proteomes" id="UP001193389"/>
    </source>
</evidence>
<dbReference type="EMBL" id="AP018694">
    <property type="protein sequence ID" value="BBE19361.1"/>
    <property type="molecule type" value="Genomic_DNA"/>
</dbReference>
<accession>A0A5K7SCN3</accession>
<keyword evidence="2" id="KW-1185">Reference proteome</keyword>
<evidence type="ECO:0008006" key="3">
    <source>
        <dbReference type="Google" id="ProtNLM"/>
    </source>
</evidence>
<proteinExistence type="predicted"/>
<dbReference type="KEGG" id="anf:AQPE_3546"/>